<proteinExistence type="predicted"/>
<feature type="transmembrane region" description="Helical" evidence="1">
    <location>
        <begin position="337"/>
        <end position="357"/>
    </location>
</feature>
<evidence type="ECO:0000313" key="3">
    <source>
        <dbReference type="Proteomes" id="UP000422837"/>
    </source>
</evidence>
<feature type="transmembrane region" description="Helical" evidence="1">
    <location>
        <begin position="678"/>
        <end position="700"/>
    </location>
</feature>
<keyword evidence="1" id="KW-0472">Membrane</keyword>
<evidence type="ECO:0000313" key="2">
    <source>
        <dbReference type="EMBL" id="QGN30274.1"/>
    </source>
</evidence>
<reference evidence="2 3" key="1">
    <citation type="submission" date="2019-11" db="EMBL/GenBank/DDBJ databases">
        <title>Detection and genome characteristic of a blood enterococcus casselifavus isolate from Zhengzhou,china.</title>
        <authorList>
            <person name="Wen P."/>
        </authorList>
    </citation>
    <scope>NUCLEOTIDE SEQUENCE [LARGE SCALE GENOMIC DNA]</scope>
    <source>
        <strain evidence="2 3">EC291</strain>
    </source>
</reference>
<feature type="transmembrane region" description="Helical" evidence="1">
    <location>
        <begin position="369"/>
        <end position="386"/>
    </location>
</feature>
<dbReference type="Proteomes" id="UP000422837">
    <property type="component" value="Chromosome"/>
</dbReference>
<dbReference type="AlphaFoldDB" id="A0ABD6Z1B6"/>
<dbReference type="PANTHER" id="PTHR38454:SF1">
    <property type="entry name" value="INTEGRAL MEMBRANE PROTEIN"/>
    <property type="match status" value="1"/>
</dbReference>
<feature type="transmembrane region" description="Helical" evidence="1">
    <location>
        <begin position="200"/>
        <end position="229"/>
    </location>
</feature>
<feature type="transmembrane region" description="Helical" evidence="1">
    <location>
        <begin position="241"/>
        <end position="264"/>
    </location>
</feature>
<evidence type="ECO:0000256" key="1">
    <source>
        <dbReference type="SAM" id="Phobius"/>
    </source>
</evidence>
<sequence>MIKGVLLLKKINKSRMRYHDIIVYTILFVMIILIGYYPLWSQNLSLVWNIDGLGQYYPAFIYTGKYLQEIFLGIFNGQLKFPSFDLAIGMGEDIIGSLNYYGFGDPLNIFAILVNDRNAPYLFSFMIVFRMWLSGLSLIKYLSNFNLDKVAVNISALAYVFCGFSVMGGTRYVEWLSVLIFSPMILLGVEKIIYNKKFTLFIVSVMYAALCGFYFLFMISVVLAFYLPIRLLFQKKSFRIMILEIVKSIFAYTVGILLAAPFFFPTLQSYFLSERKSEPIQNIVFNSNNYIPNVSIKFDKLISLQAVEPPNFLSGIIILELLAVVLLLFLPNNRRKLQCLIFFVITFVAYSLPITGYLFNGFGQTNDRWVFIVHFLLSGILAYVLTEYRKILEKAFAQHKSKGKKINIIFSLTGLMVFVNIIINLWGVYSSYGYDWTKEFIAYENSEVYTNSPVNFSTKVQKDSELYRVSNDILTGINGRPENVAMINDYYGLSYWFSVINNRSQEIVDQYSQSSLKWRSYGFASHNTMNTLSGVKYYFSKEPLVDPTGYQLIENVSFNNQNWFVYKNVNFQSIAFVLSEGEQGRFAINNPEDRELLIKSRNDADGKVEDIVYSGNTFEIKASASLGEKLLLLVPYHENWNAYVNGKKVDPRIGPMNYMYVILDNGENSVRFVYSNPFIKLGLISSIIALIMCIIFYIYFKRSF</sequence>
<dbReference type="PANTHER" id="PTHR38454">
    <property type="entry name" value="INTEGRAL MEMBRANE PROTEIN-RELATED"/>
    <property type="match status" value="1"/>
</dbReference>
<feature type="transmembrane region" description="Helical" evidence="1">
    <location>
        <begin position="151"/>
        <end position="168"/>
    </location>
</feature>
<feature type="transmembrane region" description="Helical" evidence="1">
    <location>
        <begin position="21"/>
        <end position="39"/>
    </location>
</feature>
<accession>A0ABD6Z1B6</accession>
<dbReference type="EMBL" id="CP046123">
    <property type="protein sequence ID" value="QGN30274.1"/>
    <property type="molecule type" value="Genomic_DNA"/>
</dbReference>
<dbReference type="InterPro" id="IPR018580">
    <property type="entry name" value="Uncharacterised_YfhO"/>
</dbReference>
<gene>
    <name evidence="2" type="ORF">GFU50_12490</name>
</gene>
<feature type="transmembrane region" description="Helical" evidence="1">
    <location>
        <begin position="312"/>
        <end position="330"/>
    </location>
</feature>
<keyword evidence="1" id="KW-1133">Transmembrane helix</keyword>
<protein>
    <submittedName>
        <fullName evidence="2">YfhO family protein</fullName>
    </submittedName>
</protein>
<keyword evidence="1" id="KW-0812">Transmembrane</keyword>
<feature type="transmembrane region" description="Helical" evidence="1">
    <location>
        <begin position="121"/>
        <end position="139"/>
    </location>
</feature>
<organism evidence="2 3">
    <name type="scientific">Enterococcus casseliflavus</name>
    <name type="common">Enterococcus flavescens</name>
    <dbReference type="NCBI Taxonomy" id="37734"/>
    <lineage>
        <taxon>Bacteria</taxon>
        <taxon>Bacillati</taxon>
        <taxon>Bacillota</taxon>
        <taxon>Bacilli</taxon>
        <taxon>Lactobacillales</taxon>
        <taxon>Enterococcaceae</taxon>
        <taxon>Enterococcus</taxon>
    </lineage>
</organism>
<dbReference type="Pfam" id="PF09586">
    <property type="entry name" value="YfhO"/>
    <property type="match status" value="3"/>
</dbReference>
<feature type="transmembrane region" description="Helical" evidence="1">
    <location>
        <begin position="406"/>
        <end position="429"/>
    </location>
</feature>
<name>A0ABD6Z1B6_ENTCA</name>